<organism evidence="3 4">
    <name type="scientific">Mariniblastus fucicola</name>
    <dbReference type="NCBI Taxonomy" id="980251"/>
    <lineage>
        <taxon>Bacteria</taxon>
        <taxon>Pseudomonadati</taxon>
        <taxon>Planctomycetota</taxon>
        <taxon>Planctomycetia</taxon>
        <taxon>Pirellulales</taxon>
        <taxon>Pirellulaceae</taxon>
        <taxon>Mariniblastus</taxon>
    </lineage>
</organism>
<gene>
    <name evidence="3" type="ORF">MFFC18_44470</name>
</gene>
<keyword evidence="1" id="KW-0732">Signal</keyword>
<dbReference type="Pfam" id="PF00326">
    <property type="entry name" value="Peptidase_S9"/>
    <property type="match status" value="1"/>
</dbReference>
<dbReference type="InterPro" id="IPR001375">
    <property type="entry name" value="Peptidase_S9_cat"/>
</dbReference>
<dbReference type="EMBL" id="CP042912">
    <property type="protein sequence ID" value="QEG24527.1"/>
    <property type="molecule type" value="Genomic_DNA"/>
</dbReference>
<dbReference type="OrthoDB" id="270827at2"/>
<evidence type="ECO:0000313" key="4">
    <source>
        <dbReference type="Proteomes" id="UP000322214"/>
    </source>
</evidence>
<evidence type="ECO:0000313" key="3">
    <source>
        <dbReference type="EMBL" id="QEG24527.1"/>
    </source>
</evidence>
<dbReference type="Gene3D" id="3.40.50.1820">
    <property type="entry name" value="alpha/beta hydrolase"/>
    <property type="match status" value="1"/>
</dbReference>
<sequence length="248" mass="27749">MNRIKLSPLATTEIETKPVEDPNPSVFSTAELASAFRRRAEGEFSLFVPMHYTNSYAYPLILWLHQDGSQCSEIQKLMPDVSVRNHVAIAPQSGFSHSSPIAWPNCEESVEAAYESVMAAVDHAQLRFNINSNRIFLAGAGTGGTMAFRIAFERPDVFAGVISVDGPMETEHVPLRDWHRCRDLNVLLANFRDSQSYDENELCHHLRLLHVAGFSTTVRRYPGSATLSSNVLADIDRWIMEQIKSAIT</sequence>
<proteinExistence type="predicted"/>
<dbReference type="Proteomes" id="UP000322214">
    <property type="component" value="Chromosome"/>
</dbReference>
<dbReference type="GO" id="GO:0008236">
    <property type="term" value="F:serine-type peptidase activity"/>
    <property type="evidence" value="ECO:0007669"/>
    <property type="project" value="InterPro"/>
</dbReference>
<dbReference type="AlphaFoldDB" id="A0A5B9PCQ6"/>
<keyword evidence="4" id="KW-1185">Reference proteome</keyword>
<evidence type="ECO:0000259" key="2">
    <source>
        <dbReference type="Pfam" id="PF00326"/>
    </source>
</evidence>
<accession>A0A5B9PCQ6</accession>
<protein>
    <recommendedName>
        <fullName evidence="2">Peptidase S9 prolyl oligopeptidase catalytic domain-containing protein</fullName>
    </recommendedName>
</protein>
<reference evidence="3 4" key="1">
    <citation type="submission" date="2019-08" db="EMBL/GenBank/DDBJ databases">
        <title>Deep-cultivation of Planctomycetes and their phenomic and genomic characterization uncovers novel biology.</title>
        <authorList>
            <person name="Wiegand S."/>
            <person name="Jogler M."/>
            <person name="Boedeker C."/>
            <person name="Pinto D."/>
            <person name="Vollmers J."/>
            <person name="Rivas-Marin E."/>
            <person name="Kohn T."/>
            <person name="Peeters S.H."/>
            <person name="Heuer A."/>
            <person name="Rast P."/>
            <person name="Oberbeckmann S."/>
            <person name="Bunk B."/>
            <person name="Jeske O."/>
            <person name="Meyerdierks A."/>
            <person name="Storesund J.E."/>
            <person name="Kallscheuer N."/>
            <person name="Luecker S."/>
            <person name="Lage O.M."/>
            <person name="Pohl T."/>
            <person name="Merkel B.J."/>
            <person name="Hornburger P."/>
            <person name="Mueller R.-W."/>
            <person name="Bruemmer F."/>
            <person name="Labrenz M."/>
            <person name="Spormann A.M."/>
            <person name="Op den Camp H."/>
            <person name="Overmann J."/>
            <person name="Amann R."/>
            <person name="Jetten M.S.M."/>
            <person name="Mascher T."/>
            <person name="Medema M.H."/>
            <person name="Devos D.P."/>
            <person name="Kaster A.-K."/>
            <person name="Ovreas L."/>
            <person name="Rohde M."/>
            <person name="Galperin M.Y."/>
            <person name="Jogler C."/>
        </authorList>
    </citation>
    <scope>NUCLEOTIDE SEQUENCE [LARGE SCALE GENOMIC DNA]</scope>
    <source>
        <strain evidence="3 4">FC18</strain>
    </source>
</reference>
<dbReference type="RefSeq" id="WP_148619024.1">
    <property type="nucleotide sequence ID" value="NZ_CP042912.1"/>
</dbReference>
<dbReference type="STRING" id="980251.GCA_001642875_01122"/>
<dbReference type="PANTHER" id="PTHR43037">
    <property type="entry name" value="UNNAMED PRODUCT-RELATED"/>
    <property type="match status" value="1"/>
</dbReference>
<evidence type="ECO:0000256" key="1">
    <source>
        <dbReference type="ARBA" id="ARBA00022729"/>
    </source>
</evidence>
<dbReference type="GO" id="GO:0006508">
    <property type="term" value="P:proteolysis"/>
    <property type="evidence" value="ECO:0007669"/>
    <property type="project" value="InterPro"/>
</dbReference>
<name>A0A5B9PCQ6_9BACT</name>
<dbReference type="PANTHER" id="PTHR43037:SF1">
    <property type="entry name" value="BLL1128 PROTEIN"/>
    <property type="match status" value="1"/>
</dbReference>
<dbReference type="InterPro" id="IPR050955">
    <property type="entry name" value="Plant_Biomass_Hydrol_Est"/>
</dbReference>
<dbReference type="SUPFAM" id="SSF53474">
    <property type="entry name" value="alpha/beta-Hydrolases"/>
    <property type="match status" value="1"/>
</dbReference>
<feature type="domain" description="Peptidase S9 prolyl oligopeptidase catalytic" evidence="2">
    <location>
        <begin position="114"/>
        <end position="171"/>
    </location>
</feature>
<dbReference type="KEGG" id="mff:MFFC18_44470"/>
<dbReference type="InterPro" id="IPR029058">
    <property type="entry name" value="AB_hydrolase_fold"/>
</dbReference>